<evidence type="ECO:0000313" key="3">
    <source>
        <dbReference type="Proteomes" id="UP001596395"/>
    </source>
</evidence>
<dbReference type="AlphaFoldDB" id="A0ABD5VCP9"/>
<feature type="transmembrane region" description="Helical" evidence="1">
    <location>
        <begin position="181"/>
        <end position="199"/>
    </location>
</feature>
<feature type="transmembrane region" description="Helical" evidence="1">
    <location>
        <begin position="211"/>
        <end position="238"/>
    </location>
</feature>
<feature type="transmembrane region" description="Helical" evidence="1">
    <location>
        <begin position="303"/>
        <end position="323"/>
    </location>
</feature>
<reference evidence="2 3" key="1">
    <citation type="journal article" date="2019" name="Int. J. Syst. Evol. Microbiol.">
        <title>The Global Catalogue of Microorganisms (GCM) 10K type strain sequencing project: providing services to taxonomists for standard genome sequencing and annotation.</title>
        <authorList>
            <consortium name="The Broad Institute Genomics Platform"/>
            <consortium name="The Broad Institute Genome Sequencing Center for Infectious Disease"/>
            <person name="Wu L."/>
            <person name="Ma J."/>
        </authorList>
    </citation>
    <scope>NUCLEOTIDE SEQUENCE [LARGE SCALE GENOMIC DNA]</scope>
    <source>
        <strain evidence="2 3">GX26</strain>
    </source>
</reference>
<name>A0ABD5VCP9_9EURY</name>
<feature type="transmembrane region" description="Helical" evidence="1">
    <location>
        <begin position="414"/>
        <end position="434"/>
    </location>
</feature>
<keyword evidence="1" id="KW-0812">Transmembrane</keyword>
<dbReference type="Proteomes" id="UP001596395">
    <property type="component" value="Unassembled WGS sequence"/>
</dbReference>
<feature type="transmembrane region" description="Helical" evidence="1">
    <location>
        <begin position="129"/>
        <end position="150"/>
    </location>
</feature>
<evidence type="ECO:0008006" key="4">
    <source>
        <dbReference type="Google" id="ProtNLM"/>
    </source>
</evidence>
<dbReference type="EMBL" id="JBHSXN010000002">
    <property type="protein sequence ID" value="MFC6952851.1"/>
    <property type="molecule type" value="Genomic_DNA"/>
</dbReference>
<evidence type="ECO:0000256" key="1">
    <source>
        <dbReference type="SAM" id="Phobius"/>
    </source>
</evidence>
<keyword evidence="1" id="KW-0472">Membrane</keyword>
<comment type="caution">
    <text evidence="2">The sequence shown here is derived from an EMBL/GenBank/DDBJ whole genome shotgun (WGS) entry which is preliminary data.</text>
</comment>
<feature type="transmembrane region" description="Helical" evidence="1">
    <location>
        <begin position="51"/>
        <end position="71"/>
    </location>
</feature>
<feature type="transmembrane region" description="Helical" evidence="1">
    <location>
        <begin position="250"/>
        <end position="267"/>
    </location>
</feature>
<evidence type="ECO:0000313" key="2">
    <source>
        <dbReference type="EMBL" id="MFC6952851.1"/>
    </source>
</evidence>
<gene>
    <name evidence="2" type="ORF">ACFQGB_08240</name>
</gene>
<accession>A0ABD5VCP9</accession>
<sequence>MISDSRIPISVTLVLLSVTVLSQRFHLRIGVVLGLLGLLSAPFYFKELRLILSLSVANIGLYVFPNTGWLFRRGSHITAMYSKLILEHGWPLQRNPFRGFPETPLVHFHGAILSVITDLPIFPSVSGSILVSYLLPIFYVSISISILYIYSLYILRSSTIASLSIGATLVWLPLFETKLTFARQSLGFVLFVVFVYSFLKSDEQRHRLLSIFIGVLSIMAHHFVSLAIGGLVIGFWIASKLFSAKTWPQTSLLILLPISFISWFVLFEGASSSISSLISTFGAFQFVDVASKTTSSPPKTLTISTSFVVLILGFFSYIIYQLLLAGPITYSSIFGNIEEKRIELVGIFLFGAFTAAVSAFGFFTGAIAITRPMTLFTVVALPLAFYVVDNSGITTPNDNLIKRFSTYDQIPWRSICYFCLILFVSLSFFSGYVIDADVDPRYEVGKTDQRFGAELYSNADFTKKYRSQTTHVIGDLSVVEVFGSWGKFGEISSGYIFTDRQYPTDTLIVIRNSNYDYYFGNSKTYGYIEISLPKSFSNDKNRIYSSGSTHIYKK</sequence>
<dbReference type="RefSeq" id="WP_336349833.1">
    <property type="nucleotide sequence ID" value="NZ_JAZAQL010000002.1"/>
</dbReference>
<proteinExistence type="predicted"/>
<feature type="transmembrane region" description="Helical" evidence="1">
    <location>
        <begin position="25"/>
        <end position="45"/>
    </location>
</feature>
<organism evidence="2 3">
    <name type="scientific">Halorubellus litoreus</name>
    <dbReference type="NCBI Taxonomy" id="755308"/>
    <lineage>
        <taxon>Archaea</taxon>
        <taxon>Methanobacteriati</taxon>
        <taxon>Methanobacteriota</taxon>
        <taxon>Stenosarchaea group</taxon>
        <taxon>Halobacteria</taxon>
        <taxon>Halobacteriales</taxon>
        <taxon>Halorubellaceae</taxon>
        <taxon>Halorubellus</taxon>
    </lineage>
</organism>
<feature type="transmembrane region" description="Helical" evidence="1">
    <location>
        <begin position="157"/>
        <end position="175"/>
    </location>
</feature>
<keyword evidence="1" id="KW-1133">Transmembrane helix</keyword>
<protein>
    <recommendedName>
        <fullName evidence="4">Dolichyl-phosphate-mannose-protein mannosyltransferase</fullName>
    </recommendedName>
</protein>
<feature type="transmembrane region" description="Helical" evidence="1">
    <location>
        <begin position="344"/>
        <end position="369"/>
    </location>
</feature>
<keyword evidence="3" id="KW-1185">Reference proteome</keyword>
<feature type="transmembrane region" description="Helical" evidence="1">
    <location>
        <begin position="375"/>
        <end position="393"/>
    </location>
</feature>